<feature type="non-terminal residue" evidence="1">
    <location>
        <position position="1"/>
    </location>
</feature>
<organism evidence="1 2">
    <name type="scientific">Sistotremastrum suecicum HHB10207 ss-3</name>
    <dbReference type="NCBI Taxonomy" id="1314776"/>
    <lineage>
        <taxon>Eukaryota</taxon>
        <taxon>Fungi</taxon>
        <taxon>Dikarya</taxon>
        <taxon>Basidiomycota</taxon>
        <taxon>Agaricomycotina</taxon>
        <taxon>Agaricomycetes</taxon>
        <taxon>Sistotremastrales</taxon>
        <taxon>Sistotremastraceae</taxon>
        <taxon>Sistotremastrum</taxon>
    </lineage>
</organism>
<protein>
    <submittedName>
        <fullName evidence="1">Uncharacterized protein</fullName>
    </submittedName>
</protein>
<gene>
    <name evidence="1" type="ORF">SISSUDRAFT_955841</name>
</gene>
<sequence>YPSHEATKLRIRGDKIHTHNTLRLHYTTYDVRRATNFTDGNQNRSTIMLSAYDKDDNPKPNSFWYARVLGIFHVYARDIYGSSEDFERIDILWVRWF</sequence>
<name>A0A165X3Z9_9AGAM</name>
<dbReference type="STRING" id="1314776.A0A165X3Z9"/>
<evidence type="ECO:0000313" key="1">
    <source>
        <dbReference type="EMBL" id="KZT31801.1"/>
    </source>
</evidence>
<dbReference type="Proteomes" id="UP000076798">
    <property type="component" value="Unassembled WGS sequence"/>
</dbReference>
<dbReference type="AlphaFoldDB" id="A0A165X3Z9"/>
<keyword evidence="2" id="KW-1185">Reference proteome</keyword>
<reference evidence="1 2" key="1">
    <citation type="journal article" date="2016" name="Mol. Biol. Evol.">
        <title>Comparative Genomics of Early-Diverging Mushroom-Forming Fungi Provides Insights into the Origins of Lignocellulose Decay Capabilities.</title>
        <authorList>
            <person name="Nagy L.G."/>
            <person name="Riley R."/>
            <person name="Tritt A."/>
            <person name="Adam C."/>
            <person name="Daum C."/>
            <person name="Floudas D."/>
            <person name="Sun H."/>
            <person name="Yadav J.S."/>
            <person name="Pangilinan J."/>
            <person name="Larsson K.H."/>
            <person name="Matsuura K."/>
            <person name="Barry K."/>
            <person name="Labutti K."/>
            <person name="Kuo R."/>
            <person name="Ohm R.A."/>
            <person name="Bhattacharya S.S."/>
            <person name="Shirouzu T."/>
            <person name="Yoshinaga Y."/>
            <person name="Martin F.M."/>
            <person name="Grigoriev I.V."/>
            <person name="Hibbett D.S."/>
        </authorList>
    </citation>
    <scope>NUCLEOTIDE SEQUENCE [LARGE SCALE GENOMIC DNA]</scope>
    <source>
        <strain evidence="1 2">HHB10207 ss-3</strain>
    </source>
</reference>
<accession>A0A165X3Z9</accession>
<dbReference type="OrthoDB" id="2692094at2759"/>
<proteinExistence type="predicted"/>
<dbReference type="EMBL" id="KV428456">
    <property type="protein sequence ID" value="KZT31801.1"/>
    <property type="molecule type" value="Genomic_DNA"/>
</dbReference>
<feature type="non-terminal residue" evidence="1">
    <location>
        <position position="97"/>
    </location>
</feature>
<evidence type="ECO:0000313" key="2">
    <source>
        <dbReference type="Proteomes" id="UP000076798"/>
    </source>
</evidence>